<accession>A0A7R9IK71</accession>
<reference evidence="1" key="1">
    <citation type="submission" date="2020-11" db="EMBL/GenBank/DDBJ databases">
        <authorList>
            <person name="Tran Van P."/>
        </authorList>
    </citation>
    <scope>NUCLEOTIDE SEQUENCE</scope>
</reference>
<sequence length="172" mass="19295">MTGIDRGLGASVPNLPAAHVLHLWLLLKETGMIIWRILVRGICSPNKWMPDPDTAVLMTDRQTKFITTNRFIENFPNLTVSLRILLTLPVASASKEKELLKRKLTKNWYLRSTMSQEHLEKSRISAVGPDVRGSLQGQMNSRVTSGSTLARSHFDATCARDHSRGVTILVYI</sequence>
<organism evidence="1">
    <name type="scientific">Timema tahoe</name>
    <dbReference type="NCBI Taxonomy" id="61484"/>
    <lineage>
        <taxon>Eukaryota</taxon>
        <taxon>Metazoa</taxon>
        <taxon>Ecdysozoa</taxon>
        <taxon>Arthropoda</taxon>
        <taxon>Hexapoda</taxon>
        <taxon>Insecta</taxon>
        <taxon>Pterygota</taxon>
        <taxon>Neoptera</taxon>
        <taxon>Polyneoptera</taxon>
        <taxon>Phasmatodea</taxon>
        <taxon>Timematodea</taxon>
        <taxon>Timematoidea</taxon>
        <taxon>Timematidae</taxon>
        <taxon>Timema</taxon>
    </lineage>
</organism>
<gene>
    <name evidence="1" type="ORF">TTEB3V08_LOCUS7727</name>
</gene>
<evidence type="ECO:0000313" key="1">
    <source>
        <dbReference type="EMBL" id="CAD7459779.1"/>
    </source>
</evidence>
<dbReference type="AlphaFoldDB" id="A0A7R9IK71"/>
<proteinExistence type="predicted"/>
<protein>
    <submittedName>
        <fullName evidence="1">Uncharacterized protein</fullName>
    </submittedName>
</protein>
<name>A0A7R9IK71_9NEOP</name>
<dbReference type="EMBL" id="OE003128">
    <property type="protein sequence ID" value="CAD7459779.1"/>
    <property type="molecule type" value="Genomic_DNA"/>
</dbReference>